<keyword evidence="2" id="KW-1185">Reference proteome</keyword>
<accession>A0ACB9AKI3</accession>
<dbReference type="EMBL" id="CM042015">
    <property type="protein sequence ID" value="KAI3710139.1"/>
    <property type="molecule type" value="Genomic_DNA"/>
</dbReference>
<dbReference type="Proteomes" id="UP001055811">
    <property type="component" value="Linkage Group LG07"/>
</dbReference>
<sequence length="326" mass="37226">MVGDRKGIQIDKESGVRSVNTSRKWYMDQPYILASQAKQVFYAPDLKLGNNWYVVQSSTPRALYDVHVQMEEVHQEQEPHLNLTVDLNIDQLSLTRGSVPLDMVDGLTVALHDITQKAYSMVQGKAMQRDYKLSSYSLNSVSAHFLNEKMVGPGKGLLKRSDLQKSSSTSSSHDAMHPKIHKGPTNFRLQDEDEEEHEEDYEEGREGDYEEEEHEVDSVREENIGSTSHGVSVTRKESRALNEAKKRRSNKETLVFEVDECAGRIIGEDSQHFITKGGCVVRDHAKFDGTTWRNQTDLLKYDIITKCMENSTYDPKKARRRRSIDD</sequence>
<evidence type="ECO:0000313" key="1">
    <source>
        <dbReference type="EMBL" id="KAI3710139.1"/>
    </source>
</evidence>
<reference evidence="2" key="1">
    <citation type="journal article" date="2022" name="Mol. Ecol. Resour.">
        <title>The genomes of chicory, endive, great burdock and yacon provide insights into Asteraceae palaeo-polyploidization history and plant inulin production.</title>
        <authorList>
            <person name="Fan W."/>
            <person name="Wang S."/>
            <person name="Wang H."/>
            <person name="Wang A."/>
            <person name="Jiang F."/>
            <person name="Liu H."/>
            <person name="Zhao H."/>
            <person name="Xu D."/>
            <person name="Zhang Y."/>
        </authorList>
    </citation>
    <scope>NUCLEOTIDE SEQUENCE [LARGE SCALE GENOMIC DNA]</scope>
    <source>
        <strain evidence="2">cv. Punajuju</strain>
    </source>
</reference>
<name>A0ACB9AKI3_CICIN</name>
<organism evidence="1 2">
    <name type="scientific">Cichorium intybus</name>
    <name type="common">Chicory</name>
    <dbReference type="NCBI Taxonomy" id="13427"/>
    <lineage>
        <taxon>Eukaryota</taxon>
        <taxon>Viridiplantae</taxon>
        <taxon>Streptophyta</taxon>
        <taxon>Embryophyta</taxon>
        <taxon>Tracheophyta</taxon>
        <taxon>Spermatophyta</taxon>
        <taxon>Magnoliopsida</taxon>
        <taxon>eudicotyledons</taxon>
        <taxon>Gunneridae</taxon>
        <taxon>Pentapetalae</taxon>
        <taxon>asterids</taxon>
        <taxon>campanulids</taxon>
        <taxon>Asterales</taxon>
        <taxon>Asteraceae</taxon>
        <taxon>Cichorioideae</taxon>
        <taxon>Cichorieae</taxon>
        <taxon>Cichoriinae</taxon>
        <taxon>Cichorium</taxon>
    </lineage>
</organism>
<proteinExistence type="predicted"/>
<gene>
    <name evidence="1" type="ORF">L2E82_39913</name>
</gene>
<protein>
    <submittedName>
        <fullName evidence="1">Uncharacterized protein</fullName>
    </submittedName>
</protein>
<reference evidence="1 2" key="2">
    <citation type="journal article" date="2022" name="Mol. Ecol. Resour.">
        <title>The genomes of chicory, endive, great burdock and yacon provide insights into Asteraceae paleo-polyploidization history and plant inulin production.</title>
        <authorList>
            <person name="Fan W."/>
            <person name="Wang S."/>
            <person name="Wang H."/>
            <person name="Wang A."/>
            <person name="Jiang F."/>
            <person name="Liu H."/>
            <person name="Zhao H."/>
            <person name="Xu D."/>
            <person name="Zhang Y."/>
        </authorList>
    </citation>
    <scope>NUCLEOTIDE SEQUENCE [LARGE SCALE GENOMIC DNA]</scope>
    <source>
        <strain evidence="2">cv. Punajuju</strain>
        <tissue evidence="1">Leaves</tissue>
    </source>
</reference>
<evidence type="ECO:0000313" key="2">
    <source>
        <dbReference type="Proteomes" id="UP001055811"/>
    </source>
</evidence>
<comment type="caution">
    <text evidence="1">The sequence shown here is derived from an EMBL/GenBank/DDBJ whole genome shotgun (WGS) entry which is preliminary data.</text>
</comment>